<evidence type="ECO:0000313" key="1">
    <source>
        <dbReference type="EMBL" id="AFY00055.1"/>
    </source>
</evidence>
<protein>
    <submittedName>
        <fullName evidence="1">Uncharacterized protein</fullName>
    </submittedName>
</protein>
<dbReference type="PATRIC" id="fig|1069642.3.peg.341"/>
<sequence length="43" mass="4975">MILVLAISFGGFYFILRSRKNGFFEEEIGKKAPPGFHPHHRTK</sequence>
<dbReference type="AlphaFoldDB" id="K7YTX1"/>
<name>K7YTX1_BDEBC</name>
<evidence type="ECO:0000313" key="2">
    <source>
        <dbReference type="Proteomes" id="UP000010074"/>
    </source>
</evidence>
<organism evidence="1 2">
    <name type="scientific">Bdellovibrio bacteriovorus str. Tiberius</name>
    <dbReference type="NCBI Taxonomy" id="1069642"/>
    <lineage>
        <taxon>Bacteria</taxon>
        <taxon>Pseudomonadati</taxon>
        <taxon>Bdellovibrionota</taxon>
        <taxon>Bdellovibrionia</taxon>
        <taxon>Bdellovibrionales</taxon>
        <taxon>Pseudobdellovibrionaceae</taxon>
        <taxon>Bdellovibrio</taxon>
    </lineage>
</organism>
<gene>
    <name evidence="1" type="ORF">Bdt_0347</name>
</gene>
<proteinExistence type="predicted"/>
<dbReference type="STRING" id="1069642.Bdt_0347"/>
<dbReference type="KEGG" id="bbat:Bdt_0347"/>
<accession>K7YTX1</accession>
<dbReference type="EMBL" id="CP002930">
    <property type="protein sequence ID" value="AFY00055.1"/>
    <property type="molecule type" value="Genomic_DNA"/>
</dbReference>
<reference evidence="1 2" key="1">
    <citation type="journal article" date="2012" name="BMC Genomics">
        <title>Genome analysis of a simultaneously predatory and prey-independent, novel Bdellovibrio bacteriovorus from the River Tiber, supports in silico predictions of both ancient and recent lateral gene transfer from diverse bacteria.</title>
        <authorList>
            <person name="Hobley L."/>
            <person name="Lerner T.R."/>
            <person name="Williams L.E."/>
            <person name="Lambert C."/>
            <person name="Till R."/>
            <person name="Milner D.S."/>
            <person name="Basford S.M."/>
            <person name="Capeness M.J."/>
            <person name="Fenton A.K."/>
            <person name="Atterbury R.J."/>
            <person name="Harris M.A."/>
            <person name="Sockett R.E."/>
        </authorList>
    </citation>
    <scope>NUCLEOTIDE SEQUENCE [LARGE SCALE GENOMIC DNA]</scope>
    <source>
        <strain evidence="1 2">Tiberius</strain>
    </source>
</reference>
<dbReference type="Proteomes" id="UP000010074">
    <property type="component" value="Chromosome"/>
</dbReference>
<dbReference type="HOGENOM" id="CLU_3230192_0_0_7"/>